<dbReference type="EMBL" id="AP014965">
    <property type="protein sequence ID" value="BAT08362.1"/>
    <property type="molecule type" value="Genomic_DNA"/>
</dbReference>
<dbReference type="Proteomes" id="UP000059680">
    <property type="component" value="Chromosome 9"/>
</dbReference>
<accession>A0A0N7KQW6</accession>
<reference evidence="1 2" key="2">
    <citation type="journal article" date="2013" name="Plant Cell Physiol.">
        <title>Rice Annotation Project Database (RAP-DB): an integrative and interactive database for rice genomics.</title>
        <authorList>
            <person name="Sakai H."/>
            <person name="Lee S.S."/>
            <person name="Tanaka T."/>
            <person name="Numa H."/>
            <person name="Kim J."/>
            <person name="Kawahara Y."/>
            <person name="Wakimoto H."/>
            <person name="Yang C.C."/>
            <person name="Iwamoto M."/>
            <person name="Abe T."/>
            <person name="Yamada Y."/>
            <person name="Muto A."/>
            <person name="Inokuchi H."/>
            <person name="Ikemura T."/>
            <person name="Matsumoto T."/>
            <person name="Sasaki T."/>
            <person name="Itoh T."/>
        </authorList>
    </citation>
    <scope>NUCLEOTIDE SEQUENCE [LARGE SCALE GENOMIC DNA]</scope>
    <source>
        <strain evidence="2">cv. Nipponbare</strain>
    </source>
</reference>
<evidence type="ECO:0000313" key="2">
    <source>
        <dbReference type="Proteomes" id="UP000059680"/>
    </source>
</evidence>
<reference evidence="1 2" key="3">
    <citation type="journal article" date="2013" name="Rice">
        <title>Improvement of the Oryza sativa Nipponbare reference genome using next generation sequence and optical map data.</title>
        <authorList>
            <person name="Kawahara Y."/>
            <person name="de la Bastide M."/>
            <person name="Hamilton J.P."/>
            <person name="Kanamori H."/>
            <person name="McCombie W.R."/>
            <person name="Ouyang S."/>
            <person name="Schwartz D.C."/>
            <person name="Tanaka T."/>
            <person name="Wu J."/>
            <person name="Zhou S."/>
            <person name="Childs K.L."/>
            <person name="Davidson R.M."/>
            <person name="Lin H."/>
            <person name="Quesada-Ocampo L."/>
            <person name="Vaillancourt B."/>
            <person name="Sakai H."/>
            <person name="Lee S.S."/>
            <person name="Kim J."/>
            <person name="Numa H."/>
            <person name="Itoh T."/>
            <person name="Buell C.R."/>
            <person name="Matsumoto T."/>
        </authorList>
    </citation>
    <scope>NUCLEOTIDE SEQUENCE [LARGE SCALE GENOMIC DNA]</scope>
    <source>
        <strain evidence="2">cv. Nipponbare</strain>
    </source>
</reference>
<sequence>MPRLAPSRRQVKSSLLVKVRHVHHCFHSRLEIGSHAIEMVLVAEDVGFCPPPTGRRFRRPSSGTPRSFVPRIRRQQVVVPSRSDMMVSEPQQLGPDLVLALASPGHGCAGSPLHLLIQVACPGPGCAAAKGDLNRRRRRGGVEAPGFMGIGEARWKEDSG</sequence>
<gene>
    <name evidence="1" type="ordered locus">Os09g0447950</name>
    <name evidence="1" type="ORF">OSNPB_090447950</name>
</gene>
<proteinExistence type="predicted"/>
<dbReference type="PaxDb" id="39947-A0A0N7KQW6"/>
<protein>
    <submittedName>
        <fullName evidence="1">Os09g0447950 protein</fullName>
    </submittedName>
</protein>
<dbReference type="InParanoid" id="A0A0N7KQW6"/>
<name>A0A0N7KQW6_ORYSJ</name>
<organism evidence="1 2">
    <name type="scientific">Oryza sativa subsp. japonica</name>
    <name type="common">Rice</name>
    <dbReference type="NCBI Taxonomy" id="39947"/>
    <lineage>
        <taxon>Eukaryota</taxon>
        <taxon>Viridiplantae</taxon>
        <taxon>Streptophyta</taxon>
        <taxon>Embryophyta</taxon>
        <taxon>Tracheophyta</taxon>
        <taxon>Spermatophyta</taxon>
        <taxon>Magnoliopsida</taxon>
        <taxon>Liliopsida</taxon>
        <taxon>Poales</taxon>
        <taxon>Poaceae</taxon>
        <taxon>BOP clade</taxon>
        <taxon>Oryzoideae</taxon>
        <taxon>Oryzeae</taxon>
        <taxon>Oryzinae</taxon>
        <taxon>Oryza</taxon>
        <taxon>Oryza sativa</taxon>
    </lineage>
</organism>
<dbReference type="AlphaFoldDB" id="A0A0N7KQW6"/>
<evidence type="ECO:0000313" key="1">
    <source>
        <dbReference type="EMBL" id="BAT08362.1"/>
    </source>
</evidence>
<reference evidence="2" key="1">
    <citation type="journal article" date="2005" name="Nature">
        <title>The map-based sequence of the rice genome.</title>
        <authorList>
            <consortium name="International rice genome sequencing project (IRGSP)"/>
            <person name="Matsumoto T."/>
            <person name="Wu J."/>
            <person name="Kanamori H."/>
            <person name="Katayose Y."/>
            <person name="Fujisawa M."/>
            <person name="Namiki N."/>
            <person name="Mizuno H."/>
            <person name="Yamamoto K."/>
            <person name="Antonio B.A."/>
            <person name="Baba T."/>
            <person name="Sakata K."/>
            <person name="Nagamura Y."/>
            <person name="Aoki H."/>
            <person name="Arikawa K."/>
            <person name="Arita K."/>
            <person name="Bito T."/>
            <person name="Chiden Y."/>
            <person name="Fujitsuka N."/>
            <person name="Fukunaka R."/>
            <person name="Hamada M."/>
            <person name="Harada C."/>
            <person name="Hayashi A."/>
            <person name="Hijishita S."/>
            <person name="Honda M."/>
            <person name="Hosokawa S."/>
            <person name="Ichikawa Y."/>
            <person name="Idonuma A."/>
            <person name="Iijima M."/>
            <person name="Ikeda M."/>
            <person name="Ikeno M."/>
            <person name="Ito K."/>
            <person name="Ito S."/>
            <person name="Ito T."/>
            <person name="Ito Y."/>
            <person name="Ito Y."/>
            <person name="Iwabuchi A."/>
            <person name="Kamiya K."/>
            <person name="Karasawa W."/>
            <person name="Kurita K."/>
            <person name="Katagiri S."/>
            <person name="Kikuta A."/>
            <person name="Kobayashi H."/>
            <person name="Kobayashi N."/>
            <person name="Machita K."/>
            <person name="Maehara T."/>
            <person name="Masukawa M."/>
            <person name="Mizubayashi T."/>
            <person name="Mukai Y."/>
            <person name="Nagasaki H."/>
            <person name="Nagata Y."/>
            <person name="Naito S."/>
            <person name="Nakashima M."/>
            <person name="Nakama Y."/>
            <person name="Nakamichi Y."/>
            <person name="Nakamura M."/>
            <person name="Meguro A."/>
            <person name="Negishi M."/>
            <person name="Ohta I."/>
            <person name="Ohta T."/>
            <person name="Okamoto M."/>
            <person name="Ono N."/>
            <person name="Saji S."/>
            <person name="Sakaguchi M."/>
            <person name="Sakai K."/>
            <person name="Shibata M."/>
            <person name="Shimokawa T."/>
            <person name="Song J."/>
            <person name="Takazaki Y."/>
            <person name="Terasawa K."/>
            <person name="Tsugane M."/>
            <person name="Tsuji K."/>
            <person name="Ueda S."/>
            <person name="Waki K."/>
            <person name="Yamagata H."/>
            <person name="Yamamoto M."/>
            <person name="Yamamoto S."/>
            <person name="Yamane H."/>
            <person name="Yoshiki S."/>
            <person name="Yoshihara R."/>
            <person name="Yukawa K."/>
            <person name="Zhong H."/>
            <person name="Yano M."/>
            <person name="Yuan Q."/>
            <person name="Ouyang S."/>
            <person name="Liu J."/>
            <person name="Jones K.M."/>
            <person name="Gansberger K."/>
            <person name="Moffat K."/>
            <person name="Hill J."/>
            <person name="Bera J."/>
            <person name="Fadrosh D."/>
            <person name="Jin S."/>
            <person name="Johri S."/>
            <person name="Kim M."/>
            <person name="Overton L."/>
            <person name="Reardon M."/>
            <person name="Tsitrin T."/>
            <person name="Vuong H."/>
            <person name="Weaver B."/>
            <person name="Ciecko A."/>
            <person name="Tallon L."/>
            <person name="Jackson J."/>
            <person name="Pai G."/>
            <person name="Aken S.V."/>
            <person name="Utterback T."/>
            <person name="Reidmuller S."/>
            <person name="Feldblyum T."/>
            <person name="Hsiao J."/>
            <person name="Zismann V."/>
            <person name="Iobst S."/>
            <person name="de Vazeille A.R."/>
            <person name="Buell C.R."/>
            <person name="Ying K."/>
            <person name="Li Y."/>
            <person name="Lu T."/>
            <person name="Huang Y."/>
            <person name="Zhao Q."/>
            <person name="Feng Q."/>
            <person name="Zhang L."/>
            <person name="Zhu J."/>
            <person name="Weng Q."/>
            <person name="Mu J."/>
            <person name="Lu Y."/>
            <person name="Fan D."/>
            <person name="Liu Y."/>
            <person name="Guan J."/>
            <person name="Zhang Y."/>
            <person name="Yu S."/>
            <person name="Liu X."/>
            <person name="Zhang Y."/>
            <person name="Hong G."/>
            <person name="Han B."/>
            <person name="Choisne N."/>
            <person name="Demange N."/>
            <person name="Orjeda G."/>
            <person name="Samain S."/>
            <person name="Cattolico L."/>
            <person name="Pelletier E."/>
            <person name="Couloux A."/>
            <person name="Segurens B."/>
            <person name="Wincker P."/>
            <person name="D'Hont A."/>
            <person name="Scarpelli C."/>
            <person name="Weissenbach J."/>
            <person name="Salanoubat M."/>
            <person name="Quetier F."/>
            <person name="Yu Y."/>
            <person name="Kim H.R."/>
            <person name="Rambo T."/>
            <person name="Currie J."/>
            <person name="Collura K."/>
            <person name="Luo M."/>
            <person name="Yang T."/>
            <person name="Ammiraju J.S.S."/>
            <person name="Engler F."/>
            <person name="Soderlund C."/>
            <person name="Wing R.A."/>
            <person name="Palmer L.E."/>
            <person name="de la Bastide M."/>
            <person name="Spiegel L."/>
            <person name="Nascimento L."/>
            <person name="Zutavern T."/>
            <person name="O'Shaughnessy A."/>
            <person name="Dike S."/>
            <person name="Dedhia N."/>
            <person name="Preston R."/>
            <person name="Balija V."/>
            <person name="McCombie W.R."/>
            <person name="Chow T."/>
            <person name="Chen H."/>
            <person name="Chung M."/>
            <person name="Chen C."/>
            <person name="Shaw J."/>
            <person name="Wu H."/>
            <person name="Hsiao K."/>
            <person name="Chao Y."/>
            <person name="Chu M."/>
            <person name="Cheng C."/>
            <person name="Hour A."/>
            <person name="Lee P."/>
            <person name="Lin S."/>
            <person name="Lin Y."/>
            <person name="Liou J."/>
            <person name="Liu S."/>
            <person name="Hsing Y."/>
            <person name="Raghuvanshi S."/>
            <person name="Mohanty A."/>
            <person name="Bharti A.K."/>
            <person name="Gaur A."/>
            <person name="Gupta V."/>
            <person name="Kumar D."/>
            <person name="Ravi V."/>
            <person name="Vij S."/>
            <person name="Kapur A."/>
            <person name="Khurana P."/>
            <person name="Khurana P."/>
            <person name="Khurana J.P."/>
            <person name="Tyagi A.K."/>
            <person name="Gaikwad K."/>
            <person name="Singh A."/>
            <person name="Dalal V."/>
            <person name="Srivastava S."/>
            <person name="Dixit A."/>
            <person name="Pal A.K."/>
            <person name="Ghazi I.A."/>
            <person name="Yadav M."/>
            <person name="Pandit A."/>
            <person name="Bhargava A."/>
            <person name="Sureshbabu K."/>
            <person name="Batra K."/>
            <person name="Sharma T.R."/>
            <person name="Mohapatra T."/>
            <person name="Singh N.K."/>
            <person name="Messing J."/>
            <person name="Nelson A.B."/>
            <person name="Fuks G."/>
            <person name="Kavchok S."/>
            <person name="Keizer G."/>
            <person name="Linton E."/>
            <person name="Llaca V."/>
            <person name="Song R."/>
            <person name="Tanyolac B."/>
            <person name="Young S."/>
            <person name="Ho-Il K."/>
            <person name="Hahn J.H."/>
            <person name="Sangsakoo G."/>
            <person name="Vanavichit A."/>
            <person name="de Mattos Luiz.A.T."/>
            <person name="Zimmer P.D."/>
            <person name="Malone G."/>
            <person name="Dellagostin O."/>
            <person name="de Oliveira A.C."/>
            <person name="Bevan M."/>
            <person name="Bancroft I."/>
            <person name="Minx P."/>
            <person name="Cordum H."/>
            <person name="Wilson R."/>
            <person name="Cheng Z."/>
            <person name="Jin W."/>
            <person name="Jiang J."/>
            <person name="Leong S.A."/>
            <person name="Iwama H."/>
            <person name="Gojobori T."/>
            <person name="Itoh T."/>
            <person name="Niimura Y."/>
            <person name="Fujii Y."/>
            <person name="Habara T."/>
            <person name="Sakai H."/>
            <person name="Sato Y."/>
            <person name="Wilson G."/>
            <person name="Kumar K."/>
            <person name="McCouch S."/>
            <person name="Juretic N."/>
            <person name="Hoen D."/>
            <person name="Wright S."/>
            <person name="Bruskiewich R."/>
            <person name="Bureau T."/>
            <person name="Miyao A."/>
            <person name="Hirochika H."/>
            <person name="Nishikawa T."/>
            <person name="Kadowaki K."/>
            <person name="Sugiura M."/>
            <person name="Burr B."/>
            <person name="Sasaki T."/>
        </authorList>
    </citation>
    <scope>NUCLEOTIDE SEQUENCE [LARGE SCALE GENOMIC DNA]</scope>
    <source>
        <strain evidence="2">cv. Nipponbare</strain>
    </source>
</reference>
<keyword evidence="2" id="KW-1185">Reference proteome</keyword>